<evidence type="ECO:0000256" key="1">
    <source>
        <dbReference type="ARBA" id="ARBA00022723"/>
    </source>
</evidence>
<sequence>MIIKELIPNIASGFEFEVGSVVLLQFWGENEDLDVLDNFALEIAKKGSIPIKWQYSREFLKAYFEETPEKYLSFPDKYFSMFKLCDAVIDICMYTPPKPHPDFPKDKIPFYRDYMINLMNSVRDKEIFIQVKLPTKCNAEASGIMDFNSYEVAVIKAMSVNYNELKTRTRELHKTLEGSKTVEIQTKDKVLFMSVDNRSWFKDDGNGDLPAGEVYIAPIEDSAYGQIHIPFAFVNGVEYKDLDMSFEKGRLVECSSHQLLEMLRSIHPDSMVLAELGIGLNDKVTELIGYATLDEKCLGTAHIALGMNTMFGGKNSCPVHFDFVFTPSNLFVDGKKII</sequence>
<keyword evidence="2" id="KW-0378">Hydrolase</keyword>
<protein>
    <submittedName>
        <fullName evidence="2">Aminopeptidase</fullName>
    </submittedName>
</protein>
<accession>A0A7G9W8R6</accession>
<dbReference type="EMBL" id="CP058559">
    <property type="protein sequence ID" value="QNO15078.1"/>
    <property type="molecule type" value="Genomic_DNA"/>
</dbReference>
<name>A0A7G9W8R6_ALKCA</name>
<evidence type="ECO:0000313" key="2">
    <source>
        <dbReference type="EMBL" id="QNO15078.1"/>
    </source>
</evidence>
<dbReference type="InterPro" id="IPR052170">
    <property type="entry name" value="M29_Exopeptidase"/>
</dbReference>
<organism evidence="2 3">
    <name type="scientific">Alkalicella caledoniensis</name>
    <dbReference type="NCBI Taxonomy" id="2731377"/>
    <lineage>
        <taxon>Bacteria</taxon>
        <taxon>Bacillati</taxon>
        <taxon>Bacillota</taxon>
        <taxon>Clostridia</taxon>
        <taxon>Eubacteriales</taxon>
        <taxon>Proteinivoracaceae</taxon>
        <taxon>Alkalicella</taxon>
    </lineage>
</organism>
<proteinExistence type="predicted"/>
<dbReference type="Proteomes" id="UP000516160">
    <property type="component" value="Chromosome"/>
</dbReference>
<dbReference type="Pfam" id="PF02073">
    <property type="entry name" value="Peptidase_M29"/>
    <property type="match status" value="1"/>
</dbReference>
<gene>
    <name evidence="2" type="ORF">HYG86_10035</name>
</gene>
<reference evidence="2 3" key="1">
    <citation type="submission" date="2020-07" db="EMBL/GenBank/DDBJ databases">
        <title>Alkalicella. sp. LB2 genome.</title>
        <authorList>
            <person name="Postec A."/>
            <person name="Quemeneur M."/>
        </authorList>
    </citation>
    <scope>NUCLEOTIDE SEQUENCE [LARGE SCALE GENOMIC DNA]</scope>
    <source>
        <strain evidence="2 3">LB2</strain>
    </source>
</reference>
<dbReference type="RefSeq" id="WP_213165442.1">
    <property type="nucleotide sequence ID" value="NZ_CP058559.1"/>
</dbReference>
<evidence type="ECO:0000313" key="3">
    <source>
        <dbReference type="Proteomes" id="UP000516160"/>
    </source>
</evidence>
<dbReference type="KEGG" id="acae:HYG86_10035"/>
<dbReference type="GO" id="GO:0046872">
    <property type="term" value="F:metal ion binding"/>
    <property type="evidence" value="ECO:0007669"/>
    <property type="project" value="UniProtKB-KW"/>
</dbReference>
<dbReference type="GO" id="GO:0006508">
    <property type="term" value="P:proteolysis"/>
    <property type="evidence" value="ECO:0007669"/>
    <property type="project" value="InterPro"/>
</dbReference>
<keyword evidence="2" id="KW-0645">Protease</keyword>
<dbReference type="PANTHER" id="PTHR34448:SF1">
    <property type="entry name" value="BLL6088 PROTEIN"/>
    <property type="match status" value="1"/>
</dbReference>
<dbReference type="SUPFAM" id="SSF144052">
    <property type="entry name" value="Thermophilic metalloprotease-like"/>
    <property type="match status" value="1"/>
</dbReference>
<keyword evidence="3" id="KW-1185">Reference proteome</keyword>
<dbReference type="InterPro" id="IPR000787">
    <property type="entry name" value="Peptidase_M29"/>
</dbReference>
<dbReference type="AlphaFoldDB" id="A0A7G9W8R6"/>
<keyword evidence="2" id="KW-0031">Aminopeptidase</keyword>
<dbReference type="GO" id="GO:0004177">
    <property type="term" value="F:aminopeptidase activity"/>
    <property type="evidence" value="ECO:0007669"/>
    <property type="project" value="UniProtKB-KW"/>
</dbReference>
<dbReference type="PANTHER" id="PTHR34448">
    <property type="entry name" value="AMINOPEPTIDASE"/>
    <property type="match status" value="1"/>
</dbReference>
<keyword evidence="1" id="KW-0479">Metal-binding</keyword>